<name>A0A9W8B3P0_9FUNG</name>
<dbReference type="Gene3D" id="3.30.160.60">
    <property type="entry name" value="Classic Zinc Finger"/>
    <property type="match status" value="1"/>
</dbReference>
<dbReference type="PROSITE" id="PS50090">
    <property type="entry name" value="MYB_LIKE"/>
    <property type="match status" value="3"/>
</dbReference>
<evidence type="ECO:0000259" key="3">
    <source>
        <dbReference type="PROSITE" id="PS50090"/>
    </source>
</evidence>
<dbReference type="InterPro" id="IPR001005">
    <property type="entry name" value="SANT/Myb"/>
</dbReference>
<feature type="domain" description="HTH myb-type" evidence="5">
    <location>
        <begin position="137"/>
        <end position="191"/>
    </location>
</feature>
<feature type="region of interest" description="Disordered" evidence="2">
    <location>
        <begin position="577"/>
        <end position="616"/>
    </location>
</feature>
<dbReference type="PROSITE" id="PS00028">
    <property type="entry name" value="ZINC_FINGER_C2H2_1"/>
    <property type="match status" value="2"/>
</dbReference>
<dbReference type="GO" id="GO:0000978">
    <property type="term" value="F:RNA polymerase II cis-regulatory region sequence-specific DNA binding"/>
    <property type="evidence" value="ECO:0007669"/>
    <property type="project" value="TreeGrafter"/>
</dbReference>
<feature type="region of interest" description="Disordered" evidence="2">
    <location>
        <begin position="882"/>
        <end position="903"/>
    </location>
</feature>
<dbReference type="SUPFAM" id="SSF46689">
    <property type="entry name" value="Homeodomain-like"/>
    <property type="match status" value="2"/>
</dbReference>
<feature type="domain" description="Myb-like" evidence="3">
    <location>
        <begin position="83"/>
        <end position="136"/>
    </location>
</feature>
<feature type="region of interest" description="Disordered" evidence="2">
    <location>
        <begin position="1054"/>
        <end position="1127"/>
    </location>
</feature>
<organism evidence="6 7">
    <name type="scientific">Dimargaris verticillata</name>
    <dbReference type="NCBI Taxonomy" id="2761393"/>
    <lineage>
        <taxon>Eukaryota</taxon>
        <taxon>Fungi</taxon>
        <taxon>Fungi incertae sedis</taxon>
        <taxon>Zoopagomycota</taxon>
        <taxon>Kickxellomycotina</taxon>
        <taxon>Dimargaritomycetes</taxon>
        <taxon>Dimargaritales</taxon>
        <taxon>Dimargaritaceae</taxon>
        <taxon>Dimargaris</taxon>
    </lineage>
</organism>
<dbReference type="EMBL" id="JANBQB010000181">
    <property type="protein sequence ID" value="KAJ1980172.1"/>
    <property type="molecule type" value="Genomic_DNA"/>
</dbReference>
<accession>A0A9W8B3P0</accession>
<feature type="compositionally biased region" description="Polar residues" evidence="2">
    <location>
        <begin position="1058"/>
        <end position="1070"/>
    </location>
</feature>
<dbReference type="GO" id="GO:0000981">
    <property type="term" value="F:DNA-binding transcription factor activity, RNA polymerase II-specific"/>
    <property type="evidence" value="ECO:0007669"/>
    <property type="project" value="TreeGrafter"/>
</dbReference>
<dbReference type="Proteomes" id="UP001151582">
    <property type="component" value="Unassembled WGS sequence"/>
</dbReference>
<dbReference type="OrthoDB" id="2143914at2759"/>
<gene>
    <name evidence="6" type="ORF">H4R34_002555</name>
</gene>
<dbReference type="AlphaFoldDB" id="A0A9W8B3P0"/>
<feature type="domain" description="C2H2-type" evidence="4">
    <location>
        <begin position="630"/>
        <end position="660"/>
    </location>
</feature>
<feature type="compositionally biased region" description="Low complexity" evidence="2">
    <location>
        <begin position="792"/>
        <end position="811"/>
    </location>
</feature>
<feature type="compositionally biased region" description="Polar residues" evidence="2">
    <location>
        <begin position="297"/>
        <end position="307"/>
    </location>
</feature>
<proteinExistence type="predicted"/>
<dbReference type="InterPro" id="IPR050560">
    <property type="entry name" value="MYB_TF"/>
</dbReference>
<feature type="domain" description="Myb-like" evidence="3">
    <location>
        <begin position="137"/>
        <end position="187"/>
    </location>
</feature>
<dbReference type="PROSITE" id="PS50157">
    <property type="entry name" value="ZINC_FINGER_C2H2_2"/>
    <property type="match status" value="2"/>
</dbReference>
<feature type="region of interest" description="Disordered" evidence="2">
    <location>
        <begin position="286"/>
        <end position="310"/>
    </location>
</feature>
<dbReference type="InterPro" id="IPR017930">
    <property type="entry name" value="Myb_dom"/>
</dbReference>
<dbReference type="PANTHER" id="PTHR45614">
    <property type="entry name" value="MYB PROTEIN-RELATED"/>
    <property type="match status" value="1"/>
</dbReference>
<evidence type="ECO:0000259" key="5">
    <source>
        <dbReference type="PROSITE" id="PS51294"/>
    </source>
</evidence>
<feature type="domain" description="HTH myb-type" evidence="5">
    <location>
        <begin position="193"/>
        <end position="243"/>
    </location>
</feature>
<dbReference type="SMART" id="SM00717">
    <property type="entry name" value="SANT"/>
    <property type="match status" value="3"/>
</dbReference>
<keyword evidence="1" id="KW-0863">Zinc-finger</keyword>
<comment type="caution">
    <text evidence="6">The sequence shown here is derived from an EMBL/GenBank/DDBJ whole genome shotgun (WGS) entry which is preliminary data.</text>
</comment>
<keyword evidence="1" id="KW-0479">Metal-binding</keyword>
<feature type="compositionally biased region" description="Low complexity" evidence="2">
    <location>
        <begin position="1078"/>
        <end position="1093"/>
    </location>
</feature>
<dbReference type="Gene3D" id="1.10.10.60">
    <property type="entry name" value="Homeodomain-like"/>
    <property type="match status" value="3"/>
</dbReference>
<sequence>MEEPLVLEQTDLTSIEALLQQLNEVANTDMMLVDNEGDLQLSPEQQQLLATFTAPTSTARLSSADTSPTTVPVGSTAAVRSTEPSAVRTAWTKEEDEALRQAVEEHGTAPEKWPLIAQAFPGRDNKSCRKRWTQSLRPDLRHGMWSKAEDNALRSAVQKHGHKWSLVAREIQGRTDDQCSKRWREFLDPRIDRTNWTPEDDARLLKSVRDLGSQWQKIAQAYFPGRPGIYCRNRWRRLMRHKVGSAKSQRCPLAAADLIQTTATAPAISTDPLAAASSALSSPTQLQVSVSPAPAPFQQTDSPTLHASPSAKRLRLDELGTPYIMGRNPASVAPLNAPVSVGNACSTGSTLGLLLEPSNSHAGRNLAPIAQPSPSLPTSKSESFAEASLVANPLADLLGDHLDLSTFSLPTNPEMDEAINEFLKSIDLAPSTTVALAASTESASGDKVTTAAAKSSSSLDALDLSTPTTSSRPTPCLDLSSLLGSSTIPRAMDVLQTPAPAPTPTTATGPSLLTDLGDLDWSFLKAFEKAETDPPQSCTTGDGVSHSAPPSSWDLTTFSSSLATLDSLSFLSQLPKDALDTQQPPDSTVGTPESTSVVDEESGKRPANDSTTSENRHLRRRLDELGLSLYGCAFEECLQAYRSATLLQQHLKSTHSDHPSMQDPSFRPFRCAMNGCYRTYKNVNGLHYHIFHSKGSAAHFFPAPDGSINEDLCEDKPYKCTEPNCRKKYKNANGLQYHRVHTHGFTPTSTAHATPTASSATSPVRSTTPLARSYTSAGPSPRVNPTRRFKPKSQPSSPPALQAASPILPLPTSTSTSAKPKAVIRKTPGVKRSSSVTKGNGKEPSRPKPTRAQSIAHAGGVTKRANAKRPALTVASVPVSPRPLTVAEPEPEPEPSLAPAASDINESVSLLTSTLSELASESMDVDQSPELVVTTPMPPATSSSLPASCDARVAAKPSDQPPTPTTATPAATSGNKFHIDFKTSLSNVLLSSKGLNRTVDHNFHPSNYEEFFRSRPSVLDTISPLWKKTKITGIASYSGGLTSSSALSIKCHPLDTPNPLTKQSQTSSAPPDTFTVASSPESVSSDPRSPSASTKKGKQRPGASKISATAKITSPRPLPKLAPASQTKPITICPKQSLVLTRPRVKIQSLSPPATAAPALASPPIVSRAASITASSQGATSCLGETDPNCLVGKGPAAREAQHSSSSIQFRCQIPDCQVPGFDSIIDLARHLELSHPLHLVQEALQHGYNRQ</sequence>
<dbReference type="PANTHER" id="PTHR45614:SF51">
    <property type="entry name" value="MYB-LIKE DNA-BINDING PROTEIN BAS1"/>
    <property type="match status" value="1"/>
</dbReference>
<feature type="domain" description="HTH myb-type" evidence="5">
    <location>
        <begin position="83"/>
        <end position="136"/>
    </location>
</feature>
<evidence type="ECO:0000259" key="4">
    <source>
        <dbReference type="PROSITE" id="PS50157"/>
    </source>
</evidence>
<dbReference type="Pfam" id="PF00249">
    <property type="entry name" value="Myb_DNA-binding"/>
    <property type="match status" value="1"/>
</dbReference>
<dbReference type="SMART" id="SM00355">
    <property type="entry name" value="ZnF_C2H2"/>
    <property type="match status" value="4"/>
</dbReference>
<protein>
    <submittedName>
        <fullName evidence="6">Uncharacterized protein</fullName>
    </submittedName>
</protein>
<feature type="region of interest" description="Disordered" evidence="2">
    <location>
        <begin position="745"/>
        <end position="869"/>
    </location>
</feature>
<feature type="domain" description="C2H2-type" evidence="4">
    <location>
        <begin position="718"/>
        <end position="743"/>
    </location>
</feature>
<evidence type="ECO:0000256" key="2">
    <source>
        <dbReference type="SAM" id="MobiDB-lite"/>
    </source>
</evidence>
<dbReference type="GO" id="GO:0005634">
    <property type="term" value="C:nucleus"/>
    <property type="evidence" value="ECO:0007669"/>
    <property type="project" value="TreeGrafter"/>
</dbReference>
<evidence type="ECO:0000256" key="1">
    <source>
        <dbReference type="PROSITE-ProRule" id="PRU00042"/>
    </source>
</evidence>
<dbReference type="Pfam" id="PF13921">
    <property type="entry name" value="Myb_DNA-bind_6"/>
    <property type="match status" value="1"/>
</dbReference>
<dbReference type="PROSITE" id="PS51294">
    <property type="entry name" value="HTH_MYB"/>
    <property type="match status" value="3"/>
</dbReference>
<evidence type="ECO:0000313" key="7">
    <source>
        <dbReference type="Proteomes" id="UP001151582"/>
    </source>
</evidence>
<dbReference type="GO" id="GO:0008270">
    <property type="term" value="F:zinc ion binding"/>
    <property type="evidence" value="ECO:0007669"/>
    <property type="project" value="UniProtKB-KW"/>
</dbReference>
<feature type="compositionally biased region" description="Low complexity" evidence="2">
    <location>
        <begin position="746"/>
        <end position="769"/>
    </location>
</feature>
<feature type="compositionally biased region" description="Polar residues" evidence="2">
    <location>
        <begin position="580"/>
        <end position="597"/>
    </location>
</feature>
<reference evidence="6" key="1">
    <citation type="submission" date="2022-07" db="EMBL/GenBank/DDBJ databases">
        <title>Phylogenomic reconstructions and comparative analyses of Kickxellomycotina fungi.</title>
        <authorList>
            <person name="Reynolds N.K."/>
            <person name="Stajich J.E."/>
            <person name="Barry K."/>
            <person name="Grigoriev I.V."/>
            <person name="Crous P."/>
            <person name="Smith M.E."/>
        </authorList>
    </citation>
    <scope>NUCLEOTIDE SEQUENCE</scope>
    <source>
        <strain evidence="6">RSA 567</strain>
    </source>
</reference>
<feature type="domain" description="Myb-like" evidence="3">
    <location>
        <begin position="188"/>
        <end position="239"/>
    </location>
</feature>
<feature type="region of interest" description="Disordered" evidence="2">
    <location>
        <begin position="953"/>
        <end position="973"/>
    </location>
</feature>
<keyword evidence="1" id="KW-0862">Zinc</keyword>
<dbReference type="CDD" id="cd00167">
    <property type="entry name" value="SANT"/>
    <property type="match status" value="3"/>
</dbReference>
<evidence type="ECO:0000313" key="6">
    <source>
        <dbReference type="EMBL" id="KAJ1980172.1"/>
    </source>
</evidence>
<dbReference type="InterPro" id="IPR009057">
    <property type="entry name" value="Homeodomain-like_sf"/>
</dbReference>
<keyword evidence="7" id="KW-1185">Reference proteome</keyword>
<dbReference type="InterPro" id="IPR013087">
    <property type="entry name" value="Znf_C2H2_type"/>
</dbReference>